<dbReference type="GO" id="GO:0004239">
    <property type="term" value="F:initiator methionyl aminopeptidase activity"/>
    <property type="evidence" value="ECO:0007669"/>
    <property type="project" value="UniProtKB-UniRule"/>
</dbReference>
<dbReference type="InterPro" id="IPR036388">
    <property type="entry name" value="WH-like_DNA-bd_sf"/>
</dbReference>
<dbReference type="EMBL" id="HBIB01022348">
    <property type="protein sequence ID" value="CAE0252352.1"/>
    <property type="molecule type" value="Transcribed_RNA"/>
</dbReference>
<feature type="binding site" evidence="8">
    <location>
        <position position="429"/>
    </location>
    <ligand>
        <name>a divalent metal cation</name>
        <dbReference type="ChEBI" id="CHEBI:60240"/>
        <label>2</label>
        <note>catalytic</note>
    </ligand>
</feature>
<evidence type="ECO:0000313" key="12">
    <source>
        <dbReference type="EMBL" id="CAE0252352.1"/>
    </source>
</evidence>
<feature type="binding site" evidence="8">
    <location>
        <position position="429"/>
    </location>
    <ligand>
        <name>a divalent metal cation</name>
        <dbReference type="ChEBI" id="CHEBI:60240"/>
        <label>1</label>
    </ligand>
</feature>
<comment type="catalytic activity">
    <reaction evidence="1 8 9">
        <text>Release of N-terminal amino acids, preferentially methionine, from peptides and arylamides.</text>
        <dbReference type="EC" id="3.4.11.18"/>
    </reaction>
</comment>
<dbReference type="PANTHER" id="PTHR45777:SF2">
    <property type="entry name" value="METHIONINE AMINOPEPTIDASE 2"/>
    <property type="match status" value="1"/>
</dbReference>
<evidence type="ECO:0000256" key="7">
    <source>
        <dbReference type="ARBA" id="ARBA00022801"/>
    </source>
</evidence>
<dbReference type="CDD" id="cd01088">
    <property type="entry name" value="MetAP2"/>
    <property type="match status" value="1"/>
</dbReference>
<feature type="binding site" evidence="8">
    <location>
        <position position="221"/>
    </location>
    <ligand>
        <name>a divalent metal cation</name>
        <dbReference type="ChEBI" id="CHEBI:60240"/>
        <label>1</label>
    </ligand>
</feature>
<dbReference type="PRINTS" id="PR00599">
    <property type="entry name" value="MAPEPTIDASE"/>
</dbReference>
<dbReference type="InterPro" id="IPR000994">
    <property type="entry name" value="Pept_M24"/>
</dbReference>
<keyword evidence="7 8" id="KW-0378">Hydrolase</keyword>
<name>A0A7S3DBV3_9EUKA</name>
<dbReference type="SUPFAM" id="SSF55920">
    <property type="entry name" value="Creatinase/aminopeptidase"/>
    <property type="match status" value="1"/>
</dbReference>
<evidence type="ECO:0000256" key="1">
    <source>
        <dbReference type="ARBA" id="ARBA00000294"/>
    </source>
</evidence>
<comment type="function">
    <text evidence="8 9">Cotranslationally removes the N-terminal methionine from nascent proteins. The N-terminal methionine is often cleaved when the second residue in the primary sequence is small and uncharged (Met-Ala-, Cys, Gly, Pro, Ser, Thr, or Val).</text>
</comment>
<feature type="compositionally biased region" description="Basic and acidic residues" evidence="10">
    <location>
        <begin position="40"/>
        <end position="52"/>
    </location>
</feature>
<evidence type="ECO:0000256" key="4">
    <source>
        <dbReference type="ARBA" id="ARBA00022438"/>
    </source>
</evidence>
<sequence length="448" mass="50023">MSEPSVDEKKVVETETANDKQKMDDLRIVKNWEGLGPKSRLYEEFGPKEAGSKKKKNKKKKKSEVSGGDDPKPELPLAEHVAKCRKNQSWPPAIPISKLFDERYPTGQEVEYGGANAYRSTSEEKREQDKVKETEYDALRRSAEVHRHARMELQKTVRPGIKLFDMCERLENTCRKLIEESKLDAGLAFPTGCSLNHVAAHYTPNAGDDTVLSYGDVMKVDFGVHVGGRLVDCAFTVAFDEQYDNLLLAAQDATNTGVKEAGIDARLGEIGAAIQEAMESYEVTINGKTKQVKSIRNLTGHSIGLYRIHAGKSVPIVAGGENQKMEEGELFAIETFGSTGRAHVIEDMECSHYMKNFDAGFAPIRAAKSKQLLTTINENFGTLAFCRRWLDRLGEDKYMMALKNLCDLGVVDPYPPLCDQRGSYVAQFEHTILLRPTCKEVLTRGDDF</sequence>
<feature type="region of interest" description="Disordered" evidence="10">
    <location>
        <begin position="1"/>
        <end position="24"/>
    </location>
</feature>
<dbReference type="InterPro" id="IPR050247">
    <property type="entry name" value="Met_Aminopeptidase_Type2"/>
</dbReference>
<keyword evidence="6 8" id="KW-0479">Metal-binding</keyword>
<dbReference type="SUPFAM" id="SSF46785">
    <property type="entry name" value="Winged helix' DNA-binding domain"/>
    <property type="match status" value="1"/>
</dbReference>
<comment type="cofactor">
    <cofactor evidence="8">
        <name>Co(2+)</name>
        <dbReference type="ChEBI" id="CHEBI:48828"/>
    </cofactor>
    <cofactor evidence="8">
        <name>Zn(2+)</name>
        <dbReference type="ChEBI" id="CHEBI:29105"/>
    </cofactor>
    <cofactor evidence="8">
        <name>Mn(2+)</name>
        <dbReference type="ChEBI" id="CHEBI:29035"/>
    </cofactor>
    <cofactor evidence="8">
        <name>Fe(2+)</name>
        <dbReference type="ChEBI" id="CHEBI:29033"/>
    </cofactor>
    <text evidence="8">Binds 2 divalent metal cations per subunit. Has a high-affinity and a low affinity metal-binding site. The true nature of the physiological cofactor is under debate. The enzyme is active with cobalt, zinc, manganese or divalent iron ions. Most likely, methionine aminopeptidases function as mononuclear Fe(2+)-metalloproteases under physiological conditions, and the catalytically relevant metal-binding site has been assigned to the histidine-containing high-affinity site.</text>
</comment>
<comment type="cofactor">
    <cofactor evidence="2">
        <name>Mn(2+)</name>
        <dbReference type="ChEBI" id="CHEBI:29035"/>
    </cofactor>
</comment>
<evidence type="ECO:0000256" key="6">
    <source>
        <dbReference type="ARBA" id="ARBA00022723"/>
    </source>
</evidence>
<feature type="binding site" evidence="8">
    <location>
        <position position="309"/>
    </location>
    <ligand>
        <name>substrate</name>
    </ligand>
</feature>
<dbReference type="GO" id="GO:0006508">
    <property type="term" value="P:proteolysis"/>
    <property type="evidence" value="ECO:0007669"/>
    <property type="project" value="UniProtKB-KW"/>
</dbReference>
<feature type="region of interest" description="Disordered" evidence="10">
    <location>
        <begin position="38"/>
        <end position="76"/>
    </location>
</feature>
<reference evidence="12" key="1">
    <citation type="submission" date="2021-01" db="EMBL/GenBank/DDBJ databases">
        <authorList>
            <person name="Corre E."/>
            <person name="Pelletier E."/>
            <person name="Niang G."/>
            <person name="Scheremetjew M."/>
            <person name="Finn R."/>
            <person name="Kale V."/>
            <person name="Holt S."/>
            <person name="Cochrane G."/>
            <person name="Meng A."/>
            <person name="Brown T."/>
            <person name="Cohen L."/>
        </authorList>
    </citation>
    <scope>NUCLEOTIDE SEQUENCE</scope>
    <source>
        <strain evidence="12">NIES-2562</strain>
    </source>
</reference>
<evidence type="ECO:0000256" key="3">
    <source>
        <dbReference type="ARBA" id="ARBA00001954"/>
    </source>
</evidence>
<dbReference type="NCBIfam" id="TIGR00501">
    <property type="entry name" value="met_pdase_II"/>
    <property type="match status" value="1"/>
</dbReference>
<dbReference type="GO" id="GO:0005737">
    <property type="term" value="C:cytoplasm"/>
    <property type="evidence" value="ECO:0007669"/>
    <property type="project" value="UniProtKB-SubCell"/>
</dbReference>
<gene>
    <name evidence="12" type="ORF">PBIL07802_LOCUS14579</name>
</gene>
<feature type="domain" description="Peptidase M24" evidence="11">
    <location>
        <begin position="138"/>
        <end position="335"/>
    </location>
</feature>
<evidence type="ECO:0000256" key="9">
    <source>
        <dbReference type="RuleBase" id="RU003653"/>
    </source>
</evidence>
<feature type="compositionally biased region" description="Basic residues" evidence="10">
    <location>
        <begin position="53"/>
        <end position="62"/>
    </location>
</feature>
<dbReference type="Gene3D" id="1.10.10.10">
    <property type="entry name" value="Winged helix-like DNA-binding domain superfamily/Winged helix DNA-binding domain"/>
    <property type="match status" value="1"/>
</dbReference>
<evidence type="ECO:0000256" key="10">
    <source>
        <dbReference type="SAM" id="MobiDB-lite"/>
    </source>
</evidence>
<evidence type="ECO:0000256" key="8">
    <source>
        <dbReference type="HAMAP-Rule" id="MF_03175"/>
    </source>
</evidence>
<evidence type="ECO:0000259" key="11">
    <source>
        <dbReference type="Pfam" id="PF00557"/>
    </source>
</evidence>
<dbReference type="Gene3D" id="3.90.230.10">
    <property type="entry name" value="Creatinase/methionine aminopeptidase superfamily"/>
    <property type="match status" value="1"/>
</dbReference>
<comment type="cofactor">
    <cofactor evidence="3">
        <name>Fe(2+)</name>
        <dbReference type="ChEBI" id="CHEBI:29033"/>
    </cofactor>
</comment>
<proteinExistence type="inferred from homology"/>
<evidence type="ECO:0000256" key="2">
    <source>
        <dbReference type="ARBA" id="ARBA00001936"/>
    </source>
</evidence>
<dbReference type="AlphaFoldDB" id="A0A7S3DBV3"/>
<comment type="similarity">
    <text evidence="8">Belongs to the peptidase M24A family. Methionine aminopeptidase eukaryotic type 2 subfamily.</text>
</comment>
<keyword evidence="5 8" id="KW-0645">Protease</keyword>
<feature type="binding site" evidence="8">
    <location>
        <position position="334"/>
    </location>
    <ligand>
        <name>a divalent metal cation</name>
        <dbReference type="ChEBI" id="CHEBI:60240"/>
        <label>2</label>
        <note>catalytic</note>
    </ligand>
</feature>
<keyword evidence="8" id="KW-0963">Cytoplasm</keyword>
<dbReference type="InterPro" id="IPR001714">
    <property type="entry name" value="Pept_M24_MAP"/>
</dbReference>
<dbReference type="GO" id="GO:0070006">
    <property type="term" value="F:metalloaminopeptidase activity"/>
    <property type="evidence" value="ECO:0007669"/>
    <property type="project" value="UniProtKB-UniRule"/>
</dbReference>
<dbReference type="InterPro" id="IPR036390">
    <property type="entry name" value="WH_DNA-bd_sf"/>
</dbReference>
<accession>A0A7S3DBV3</accession>
<feature type="binding site" evidence="8">
    <location>
        <position position="201"/>
    </location>
    <ligand>
        <name>substrate</name>
    </ligand>
</feature>
<dbReference type="GO" id="GO:0046872">
    <property type="term" value="F:metal ion binding"/>
    <property type="evidence" value="ECO:0007669"/>
    <property type="project" value="UniProtKB-UniRule"/>
</dbReference>
<dbReference type="Pfam" id="PF00557">
    <property type="entry name" value="Peptidase_M24"/>
    <property type="match status" value="1"/>
</dbReference>
<dbReference type="EC" id="3.4.11.18" evidence="8"/>
<keyword evidence="4 8" id="KW-0031">Aminopeptidase</keyword>
<organism evidence="12">
    <name type="scientific">Palpitomonas bilix</name>
    <dbReference type="NCBI Taxonomy" id="652834"/>
    <lineage>
        <taxon>Eukaryota</taxon>
        <taxon>Eukaryota incertae sedis</taxon>
    </lineage>
</organism>
<dbReference type="InterPro" id="IPR036005">
    <property type="entry name" value="Creatinase/aminopeptidase-like"/>
</dbReference>
<dbReference type="HAMAP" id="MF_03175">
    <property type="entry name" value="MetAP_2_euk"/>
    <property type="match status" value="1"/>
</dbReference>
<feature type="binding site" evidence="8">
    <location>
        <position position="232"/>
    </location>
    <ligand>
        <name>a divalent metal cation</name>
        <dbReference type="ChEBI" id="CHEBI:60240"/>
        <label>1</label>
    </ligand>
</feature>
<dbReference type="PANTHER" id="PTHR45777">
    <property type="entry name" value="METHIONINE AMINOPEPTIDASE 2"/>
    <property type="match status" value="1"/>
</dbReference>
<protein>
    <recommendedName>
        <fullName evidence="8">Methionine aminopeptidase 2</fullName>
        <shortName evidence="8">MAP 2</shortName>
        <shortName evidence="8">MetAP 2</shortName>
        <ecNumber evidence="8">3.4.11.18</ecNumber>
    </recommendedName>
    <alternativeName>
        <fullName evidence="8">Peptidase M</fullName>
    </alternativeName>
</protein>
<dbReference type="InterPro" id="IPR002468">
    <property type="entry name" value="Pept_M24A_MAP2"/>
</dbReference>
<comment type="subcellular location">
    <subcellularLocation>
        <location evidence="8">Cytoplasm</location>
    </subcellularLocation>
</comment>
<feature type="binding site" evidence="8">
    <location>
        <position position="301"/>
    </location>
    <ligand>
        <name>a divalent metal cation</name>
        <dbReference type="ChEBI" id="CHEBI:60240"/>
        <label>2</label>
        <note>catalytic</note>
    </ligand>
</feature>
<feature type="binding site" evidence="8">
    <location>
        <position position="232"/>
    </location>
    <ligand>
        <name>a divalent metal cation</name>
        <dbReference type="ChEBI" id="CHEBI:60240"/>
        <label>2</label>
        <note>catalytic</note>
    </ligand>
</feature>
<evidence type="ECO:0000256" key="5">
    <source>
        <dbReference type="ARBA" id="ARBA00022670"/>
    </source>
</evidence>